<dbReference type="Proteomes" id="UP000436006">
    <property type="component" value="Unassembled WGS sequence"/>
</dbReference>
<gene>
    <name evidence="1" type="ORF">GO755_04960</name>
</gene>
<sequence>MKSAISVGDRVSIENTVKGFTRSRCEGVVIRWTSHGRLMIQLDGGQGKRAVMPEHVRKLADGPSQSPET</sequence>
<reference evidence="1 2" key="1">
    <citation type="submission" date="2019-12" db="EMBL/GenBank/DDBJ databases">
        <title>Spirosoma sp. HMF4905 genome sequencing and assembly.</title>
        <authorList>
            <person name="Kang H."/>
            <person name="Cha I."/>
            <person name="Kim H."/>
            <person name="Joh K."/>
        </authorList>
    </citation>
    <scope>NUCLEOTIDE SEQUENCE [LARGE SCALE GENOMIC DNA]</scope>
    <source>
        <strain evidence="1 2">HMF4905</strain>
    </source>
</reference>
<dbReference type="EMBL" id="WPIN01000002">
    <property type="protein sequence ID" value="MVM29374.1"/>
    <property type="molecule type" value="Genomic_DNA"/>
</dbReference>
<protein>
    <submittedName>
        <fullName evidence="1">Uncharacterized protein</fullName>
    </submittedName>
</protein>
<dbReference type="AlphaFoldDB" id="A0A7K1S6F3"/>
<comment type="caution">
    <text evidence="1">The sequence shown here is derived from an EMBL/GenBank/DDBJ whole genome shotgun (WGS) entry which is preliminary data.</text>
</comment>
<accession>A0A7K1S6F3</accession>
<evidence type="ECO:0000313" key="1">
    <source>
        <dbReference type="EMBL" id="MVM29374.1"/>
    </source>
</evidence>
<proteinExistence type="predicted"/>
<organism evidence="1 2">
    <name type="scientific">Spirosoma arboris</name>
    <dbReference type="NCBI Taxonomy" id="2682092"/>
    <lineage>
        <taxon>Bacteria</taxon>
        <taxon>Pseudomonadati</taxon>
        <taxon>Bacteroidota</taxon>
        <taxon>Cytophagia</taxon>
        <taxon>Cytophagales</taxon>
        <taxon>Cytophagaceae</taxon>
        <taxon>Spirosoma</taxon>
    </lineage>
</organism>
<dbReference type="RefSeq" id="WP_157583647.1">
    <property type="nucleotide sequence ID" value="NZ_WPIN01000002.1"/>
</dbReference>
<keyword evidence="2" id="KW-1185">Reference proteome</keyword>
<name>A0A7K1S6F3_9BACT</name>
<evidence type="ECO:0000313" key="2">
    <source>
        <dbReference type="Proteomes" id="UP000436006"/>
    </source>
</evidence>